<reference evidence="5 6" key="1">
    <citation type="submission" date="2023-07" db="EMBL/GenBank/DDBJ databases">
        <title>Genomic Encyclopedia of Type Strains, Phase IV (KMG-IV): sequencing the most valuable type-strain genomes for metagenomic binning, comparative biology and taxonomic classification.</title>
        <authorList>
            <person name="Goeker M."/>
        </authorList>
    </citation>
    <scope>NUCLEOTIDE SEQUENCE [LARGE SCALE GENOMIC DNA]</scope>
    <source>
        <strain evidence="5 6">DSM 19619</strain>
    </source>
</reference>
<evidence type="ECO:0000256" key="2">
    <source>
        <dbReference type="ARBA" id="ARBA00023125"/>
    </source>
</evidence>
<dbReference type="InterPro" id="IPR028978">
    <property type="entry name" value="Chorismate_lyase_/UTRA_dom_sf"/>
</dbReference>
<name>A0ABU0J311_9HYPH</name>
<dbReference type="Pfam" id="PF00392">
    <property type="entry name" value="GntR"/>
    <property type="match status" value="1"/>
</dbReference>
<dbReference type="InterPro" id="IPR036390">
    <property type="entry name" value="WH_DNA-bd_sf"/>
</dbReference>
<proteinExistence type="predicted"/>
<dbReference type="PANTHER" id="PTHR44846:SF1">
    <property type="entry name" value="MANNOSYL-D-GLYCERATE TRANSPORT_METABOLISM SYSTEM REPRESSOR MNGR-RELATED"/>
    <property type="match status" value="1"/>
</dbReference>
<dbReference type="RefSeq" id="WP_307270081.1">
    <property type="nucleotide sequence ID" value="NZ_JAUSVX010000002.1"/>
</dbReference>
<dbReference type="Pfam" id="PF07702">
    <property type="entry name" value="UTRA"/>
    <property type="match status" value="1"/>
</dbReference>
<keyword evidence="6" id="KW-1185">Reference proteome</keyword>
<sequence length="250" mass="27418">MNWETDDLDPGPLPLWFQIADRLRAAIARGEFQPGAALPSEARLNERFGVSRTTARASLDRLEQEGLISRRSGKGSIVLSPRVEQPLNILASFSEDMLRRGLKPSYATRSADHARATAEVAEALGVDTATRVFRIVRLLKADDRPMGLSESWIAPAVLGAHAPPGIGDLDGGSLYAWLDRRQDGRIVGGHEFIEAAVATRSQAQSLGISAGEPLLVARRRSHAADGSPVEYAVMHYRADRYRFRVDLVRK</sequence>
<evidence type="ECO:0000256" key="1">
    <source>
        <dbReference type="ARBA" id="ARBA00023015"/>
    </source>
</evidence>
<feature type="domain" description="HTH gntR-type" evidence="4">
    <location>
        <begin position="13"/>
        <end position="81"/>
    </location>
</feature>
<evidence type="ECO:0000259" key="4">
    <source>
        <dbReference type="PROSITE" id="PS50949"/>
    </source>
</evidence>
<evidence type="ECO:0000313" key="5">
    <source>
        <dbReference type="EMBL" id="MDQ0468619.1"/>
    </source>
</evidence>
<dbReference type="PROSITE" id="PS50949">
    <property type="entry name" value="HTH_GNTR"/>
    <property type="match status" value="1"/>
</dbReference>
<dbReference type="Gene3D" id="1.10.10.10">
    <property type="entry name" value="Winged helix-like DNA-binding domain superfamily/Winged helix DNA-binding domain"/>
    <property type="match status" value="1"/>
</dbReference>
<dbReference type="InterPro" id="IPR011663">
    <property type="entry name" value="UTRA"/>
</dbReference>
<keyword evidence="1" id="KW-0805">Transcription regulation</keyword>
<dbReference type="InterPro" id="IPR036388">
    <property type="entry name" value="WH-like_DNA-bd_sf"/>
</dbReference>
<dbReference type="PRINTS" id="PR00035">
    <property type="entry name" value="HTHGNTR"/>
</dbReference>
<comment type="caution">
    <text evidence="5">The sequence shown here is derived from an EMBL/GenBank/DDBJ whole genome shotgun (WGS) entry which is preliminary data.</text>
</comment>
<dbReference type="InterPro" id="IPR050679">
    <property type="entry name" value="Bact_HTH_transcr_reg"/>
</dbReference>
<dbReference type="CDD" id="cd07377">
    <property type="entry name" value="WHTH_GntR"/>
    <property type="match status" value="1"/>
</dbReference>
<dbReference type="SMART" id="SM00866">
    <property type="entry name" value="UTRA"/>
    <property type="match status" value="1"/>
</dbReference>
<keyword evidence="2" id="KW-0238">DNA-binding</keyword>
<keyword evidence="3" id="KW-0804">Transcription</keyword>
<protein>
    <submittedName>
        <fullName evidence="5">GntR family transcriptional regulator</fullName>
    </submittedName>
</protein>
<organism evidence="5 6">
    <name type="scientific">Labrys wisconsinensis</name>
    <dbReference type="NCBI Taxonomy" id="425677"/>
    <lineage>
        <taxon>Bacteria</taxon>
        <taxon>Pseudomonadati</taxon>
        <taxon>Pseudomonadota</taxon>
        <taxon>Alphaproteobacteria</taxon>
        <taxon>Hyphomicrobiales</taxon>
        <taxon>Xanthobacteraceae</taxon>
        <taxon>Labrys</taxon>
    </lineage>
</organism>
<dbReference type="InterPro" id="IPR000524">
    <property type="entry name" value="Tscrpt_reg_HTH_GntR"/>
</dbReference>
<dbReference type="SMART" id="SM00345">
    <property type="entry name" value="HTH_GNTR"/>
    <property type="match status" value="1"/>
</dbReference>
<dbReference type="SUPFAM" id="SSF64288">
    <property type="entry name" value="Chorismate lyase-like"/>
    <property type="match status" value="1"/>
</dbReference>
<accession>A0ABU0J311</accession>
<gene>
    <name evidence="5" type="ORF">QO011_001619</name>
</gene>
<dbReference type="Proteomes" id="UP001242480">
    <property type="component" value="Unassembled WGS sequence"/>
</dbReference>
<dbReference type="PANTHER" id="PTHR44846">
    <property type="entry name" value="MANNOSYL-D-GLYCERATE TRANSPORT/METABOLISM SYSTEM REPRESSOR MNGR-RELATED"/>
    <property type="match status" value="1"/>
</dbReference>
<evidence type="ECO:0000313" key="6">
    <source>
        <dbReference type="Proteomes" id="UP001242480"/>
    </source>
</evidence>
<evidence type="ECO:0000256" key="3">
    <source>
        <dbReference type="ARBA" id="ARBA00023163"/>
    </source>
</evidence>
<dbReference type="SUPFAM" id="SSF46785">
    <property type="entry name" value="Winged helix' DNA-binding domain"/>
    <property type="match status" value="1"/>
</dbReference>
<dbReference type="Gene3D" id="3.40.1410.10">
    <property type="entry name" value="Chorismate lyase-like"/>
    <property type="match status" value="1"/>
</dbReference>
<dbReference type="EMBL" id="JAUSVX010000002">
    <property type="protein sequence ID" value="MDQ0468619.1"/>
    <property type="molecule type" value="Genomic_DNA"/>
</dbReference>